<dbReference type="CDD" id="cd03801">
    <property type="entry name" value="GT4_PimA-like"/>
    <property type="match status" value="1"/>
</dbReference>
<dbReference type="Proteomes" id="UP000295633">
    <property type="component" value="Unassembled WGS sequence"/>
</dbReference>
<name>A0A4R5YLY9_9MICO</name>
<dbReference type="RefSeq" id="WP_133399272.1">
    <property type="nucleotide sequence ID" value="NZ_SMZX01000001.1"/>
</dbReference>
<sequence length="376" mass="41499">MPEDPEDVVAIIQPFVPGYRRPLFDAIDEELRQHGLRLEVWHDFPKGRVAARGNADSGPWSVPIKQRRISIGRRNITYRGVARRARRVRAVVAGLASTNIETYALALDPKVRLMLWGHGRNFTASTNGLDTKIETWLARRSSHLFTYTDEGKQFVVSQGTPAGKVTVVVNSTDTRSLRQVRDATTSADSAELRREYGLERSRVALFIGAFDAPKQLPFLFDAMDLVVKSHPDLVLVLAGAGPESDAVRDLAHSRSYARFIGRLESRELARFSTITDLVVMPGRIGLVAVDALGLGLPIATTNYPFHAPEAAYLQADIDSLWTEFDVSSYAQGVSDLLAQPHYLEGLRAGARAKGDQYSVEATAERFVEGILQGLES</sequence>
<dbReference type="InterPro" id="IPR050194">
    <property type="entry name" value="Glycosyltransferase_grp1"/>
</dbReference>
<evidence type="ECO:0000313" key="4">
    <source>
        <dbReference type="EMBL" id="TDL46286.1"/>
    </source>
</evidence>
<dbReference type="Pfam" id="PF00534">
    <property type="entry name" value="Glycos_transf_1"/>
    <property type="match status" value="1"/>
</dbReference>
<protein>
    <recommendedName>
        <fullName evidence="1">D-inositol 3-phosphate glycosyltransferase</fullName>
    </recommendedName>
</protein>
<reference evidence="4 5" key="1">
    <citation type="submission" date="2019-03" db="EMBL/GenBank/DDBJ databases">
        <title>Genome Sequencing and Assembly of Various Microbes Isolated from Partially Reclaimed Soil and Acid Mine Drainage (AMD) Site.</title>
        <authorList>
            <person name="Steinbock B."/>
            <person name="Bechtold R."/>
            <person name="Sevigny J.L."/>
            <person name="Thomas D."/>
            <person name="Cuthill L.R."/>
            <person name="Aveiro Johannsen E.J."/>
            <person name="Thomas K."/>
            <person name="Ghosh A."/>
        </authorList>
    </citation>
    <scope>NUCLEOTIDE SEQUENCE [LARGE SCALE GENOMIC DNA]</scope>
    <source>
        <strain evidence="4 5">F-B2</strain>
    </source>
</reference>
<keyword evidence="2 4" id="KW-0808">Transferase</keyword>
<dbReference type="PANTHER" id="PTHR45947:SF3">
    <property type="entry name" value="SULFOQUINOVOSYL TRANSFERASE SQD2"/>
    <property type="match status" value="1"/>
</dbReference>
<comment type="caution">
    <text evidence="4">The sequence shown here is derived from an EMBL/GenBank/DDBJ whole genome shotgun (WGS) entry which is preliminary data.</text>
</comment>
<evidence type="ECO:0000313" key="5">
    <source>
        <dbReference type="Proteomes" id="UP000295633"/>
    </source>
</evidence>
<organism evidence="4 5">
    <name type="scientific">Microbacterium oleivorans</name>
    <dbReference type="NCBI Taxonomy" id="273677"/>
    <lineage>
        <taxon>Bacteria</taxon>
        <taxon>Bacillati</taxon>
        <taxon>Actinomycetota</taxon>
        <taxon>Actinomycetes</taxon>
        <taxon>Micrococcales</taxon>
        <taxon>Microbacteriaceae</taxon>
        <taxon>Microbacterium</taxon>
    </lineage>
</organism>
<evidence type="ECO:0000256" key="2">
    <source>
        <dbReference type="ARBA" id="ARBA00022679"/>
    </source>
</evidence>
<evidence type="ECO:0000259" key="3">
    <source>
        <dbReference type="Pfam" id="PF00534"/>
    </source>
</evidence>
<dbReference type="EMBL" id="SMZX01000001">
    <property type="protein sequence ID" value="TDL46286.1"/>
    <property type="molecule type" value="Genomic_DNA"/>
</dbReference>
<dbReference type="AlphaFoldDB" id="A0A4R5YLY9"/>
<dbReference type="Gene3D" id="3.40.50.2000">
    <property type="entry name" value="Glycogen Phosphorylase B"/>
    <property type="match status" value="2"/>
</dbReference>
<dbReference type="PANTHER" id="PTHR45947">
    <property type="entry name" value="SULFOQUINOVOSYL TRANSFERASE SQD2"/>
    <property type="match status" value="1"/>
</dbReference>
<accession>A0A4R5YLY9</accession>
<dbReference type="GO" id="GO:0016758">
    <property type="term" value="F:hexosyltransferase activity"/>
    <property type="evidence" value="ECO:0007669"/>
    <property type="project" value="TreeGrafter"/>
</dbReference>
<proteinExistence type="predicted"/>
<dbReference type="SUPFAM" id="SSF53756">
    <property type="entry name" value="UDP-Glycosyltransferase/glycogen phosphorylase"/>
    <property type="match status" value="1"/>
</dbReference>
<evidence type="ECO:0000256" key="1">
    <source>
        <dbReference type="ARBA" id="ARBA00021292"/>
    </source>
</evidence>
<dbReference type="InterPro" id="IPR001296">
    <property type="entry name" value="Glyco_trans_1"/>
</dbReference>
<gene>
    <name evidence="4" type="ORF">E2R54_07655</name>
</gene>
<feature type="domain" description="Glycosyl transferase family 1" evidence="3">
    <location>
        <begin position="190"/>
        <end position="342"/>
    </location>
</feature>